<evidence type="ECO:0000313" key="9">
    <source>
        <dbReference type="EMBL" id="MBB3118325.1"/>
    </source>
</evidence>
<feature type="domain" description="Histidine kinase" evidence="7">
    <location>
        <begin position="498"/>
        <end position="729"/>
    </location>
</feature>
<dbReference type="InterPro" id="IPR000014">
    <property type="entry name" value="PAS"/>
</dbReference>
<accession>A0A7W5FT10</accession>
<dbReference type="InterPro" id="IPR004358">
    <property type="entry name" value="Sig_transdc_His_kin-like_C"/>
</dbReference>
<evidence type="ECO:0000256" key="1">
    <source>
        <dbReference type="ARBA" id="ARBA00000085"/>
    </source>
</evidence>
<evidence type="ECO:0000256" key="6">
    <source>
        <dbReference type="SAM" id="Coils"/>
    </source>
</evidence>
<dbReference type="Gene3D" id="3.40.50.2300">
    <property type="match status" value="1"/>
</dbReference>
<keyword evidence="10" id="KW-1185">Reference proteome</keyword>
<dbReference type="EC" id="2.7.13.3" evidence="2"/>
<dbReference type="PANTHER" id="PTHR43065">
    <property type="entry name" value="SENSOR HISTIDINE KINASE"/>
    <property type="match status" value="1"/>
</dbReference>
<dbReference type="Gene3D" id="3.30.450.40">
    <property type="match status" value="1"/>
</dbReference>
<name>A0A7W5FT10_9BURK</name>
<dbReference type="SUPFAM" id="SSF52172">
    <property type="entry name" value="CheY-like"/>
    <property type="match status" value="1"/>
</dbReference>
<dbReference type="InterPro" id="IPR011006">
    <property type="entry name" value="CheY-like_superfamily"/>
</dbReference>
<dbReference type="Pfam" id="PF13185">
    <property type="entry name" value="GAF_2"/>
    <property type="match status" value="1"/>
</dbReference>
<dbReference type="SMART" id="SM00387">
    <property type="entry name" value="HATPase_c"/>
    <property type="match status" value="1"/>
</dbReference>
<evidence type="ECO:0000259" key="7">
    <source>
        <dbReference type="PROSITE" id="PS50109"/>
    </source>
</evidence>
<sequence length="731" mass="78782">MNQSHPPVKRQTILIVSGSENGLVALELALAEHGLGLAYVNRGDAALSLAEEGHVALVLLDAALAGSASLELCERLARRNGLPVLIMSSAPSEEERERARQAGASGYVRLPFATADAVNNILVELGARGLWSDGAPASLDPANLEINYHTLLAGSPDSILLLNVADRKPIDANAQAETLFGRSVAELRYKELAQLCPPLQQDGRLSADVVDDLIERVLGGEIRVFPLSFQHANGRLIDCEIRLVPLEKDKHHLLHLRLLDVTGQRLAEALRAGQNKLLEMIARGAPLHATLDRLVKLVETQSPELLCSVLLLDEDGQRMRSGSAPSLPGAYMAAIDGMEIGPMVGSCGTAMYRREAVIVSDIMHDPLWEPYRGLASAYGLRACWSMPIMLNEGTVLGSFAMYYREVRHPSTEDQRLISVATHLAGIAIERTRREAELQQHRKHLEELVADRTAALRRAKEQAEQASGELARALEHLSLTQEELVRRDKLAALGAIVAGVAHELNTPIGNSLMVATTMSERTSGLRADVNAGLRRSALEQYLLQAGEANELLVRNLTRTAKLVASFKQIAVDTASSQRRRFTLDKFVAELVLPLAATLKHPGLRVVQEVAPHLEMDSYPGPLGQALSSLFENSVLHGFGGRPGGTITIAGHAVGQDEVELSLADDGAGIAPEHQDRVFDPFFTTKLGAGGSGLGLHITHNIVTGVLGGRIELHSAPGAGTRFTLHLPLVAPR</sequence>
<dbReference type="GO" id="GO:0000160">
    <property type="term" value="P:phosphorelay signal transduction system"/>
    <property type="evidence" value="ECO:0007669"/>
    <property type="project" value="InterPro"/>
</dbReference>
<dbReference type="PRINTS" id="PR00344">
    <property type="entry name" value="BCTRLSENSOR"/>
</dbReference>
<proteinExistence type="predicted"/>
<dbReference type="InterPro" id="IPR003594">
    <property type="entry name" value="HATPase_dom"/>
</dbReference>
<keyword evidence="5" id="KW-0597">Phosphoprotein</keyword>
<evidence type="ECO:0000256" key="3">
    <source>
        <dbReference type="ARBA" id="ARBA00022679"/>
    </source>
</evidence>
<comment type="caution">
    <text evidence="9">The sequence shown here is derived from an EMBL/GenBank/DDBJ whole genome shotgun (WGS) entry which is preliminary data.</text>
</comment>
<dbReference type="Gene3D" id="1.10.287.130">
    <property type="match status" value="1"/>
</dbReference>
<dbReference type="InterPro" id="IPR013656">
    <property type="entry name" value="PAS_4"/>
</dbReference>
<dbReference type="SMART" id="SM00448">
    <property type="entry name" value="REC"/>
    <property type="match status" value="1"/>
</dbReference>
<dbReference type="Pfam" id="PF08448">
    <property type="entry name" value="PAS_4"/>
    <property type="match status" value="1"/>
</dbReference>
<organism evidence="9 10">
    <name type="scientific">Pseudoduganella violacea</name>
    <dbReference type="NCBI Taxonomy" id="1715466"/>
    <lineage>
        <taxon>Bacteria</taxon>
        <taxon>Pseudomonadati</taxon>
        <taxon>Pseudomonadota</taxon>
        <taxon>Betaproteobacteria</taxon>
        <taxon>Burkholderiales</taxon>
        <taxon>Oxalobacteraceae</taxon>
        <taxon>Telluria group</taxon>
        <taxon>Pseudoduganella</taxon>
    </lineage>
</organism>
<dbReference type="InterPro" id="IPR036890">
    <property type="entry name" value="HATPase_C_sf"/>
</dbReference>
<dbReference type="Pfam" id="PF02518">
    <property type="entry name" value="HATPase_c"/>
    <property type="match status" value="1"/>
</dbReference>
<evidence type="ECO:0000259" key="8">
    <source>
        <dbReference type="PROSITE" id="PS50110"/>
    </source>
</evidence>
<keyword evidence="6" id="KW-0175">Coiled coil</keyword>
<dbReference type="CDD" id="cd00130">
    <property type="entry name" value="PAS"/>
    <property type="match status" value="1"/>
</dbReference>
<evidence type="ECO:0000256" key="5">
    <source>
        <dbReference type="PROSITE-ProRule" id="PRU00169"/>
    </source>
</evidence>
<evidence type="ECO:0000313" key="10">
    <source>
        <dbReference type="Proteomes" id="UP000541535"/>
    </source>
</evidence>
<keyword evidence="3" id="KW-0808">Transferase</keyword>
<dbReference type="InterPro" id="IPR029016">
    <property type="entry name" value="GAF-like_dom_sf"/>
</dbReference>
<protein>
    <recommendedName>
        <fullName evidence="2">histidine kinase</fullName>
        <ecNumber evidence="2">2.7.13.3</ecNumber>
    </recommendedName>
</protein>
<dbReference type="PROSITE" id="PS50109">
    <property type="entry name" value="HIS_KIN"/>
    <property type="match status" value="1"/>
</dbReference>
<feature type="coiled-coil region" evidence="6">
    <location>
        <begin position="441"/>
        <end position="482"/>
    </location>
</feature>
<dbReference type="Gene3D" id="3.30.565.10">
    <property type="entry name" value="Histidine kinase-like ATPase, C-terminal domain"/>
    <property type="match status" value="1"/>
</dbReference>
<dbReference type="InterPro" id="IPR003018">
    <property type="entry name" value="GAF"/>
</dbReference>
<dbReference type="SMART" id="SM00065">
    <property type="entry name" value="GAF"/>
    <property type="match status" value="1"/>
</dbReference>
<dbReference type="AlphaFoldDB" id="A0A7W5FT10"/>
<dbReference type="SUPFAM" id="SSF55785">
    <property type="entry name" value="PYP-like sensor domain (PAS domain)"/>
    <property type="match status" value="1"/>
</dbReference>
<evidence type="ECO:0000256" key="4">
    <source>
        <dbReference type="ARBA" id="ARBA00022777"/>
    </source>
</evidence>
<dbReference type="RefSeq" id="WP_183440260.1">
    <property type="nucleotide sequence ID" value="NZ_JACHXD010000003.1"/>
</dbReference>
<comment type="catalytic activity">
    <reaction evidence="1">
        <text>ATP + protein L-histidine = ADP + protein N-phospho-L-histidine.</text>
        <dbReference type="EC" id="2.7.13.3"/>
    </reaction>
</comment>
<dbReference type="Gene3D" id="3.30.450.20">
    <property type="entry name" value="PAS domain"/>
    <property type="match status" value="1"/>
</dbReference>
<dbReference type="SUPFAM" id="SSF55874">
    <property type="entry name" value="ATPase domain of HSP90 chaperone/DNA topoisomerase II/histidine kinase"/>
    <property type="match status" value="1"/>
</dbReference>
<feature type="domain" description="Response regulatory" evidence="8">
    <location>
        <begin position="12"/>
        <end position="125"/>
    </location>
</feature>
<dbReference type="Proteomes" id="UP000541535">
    <property type="component" value="Unassembled WGS sequence"/>
</dbReference>
<dbReference type="GO" id="GO:0004673">
    <property type="term" value="F:protein histidine kinase activity"/>
    <property type="evidence" value="ECO:0007669"/>
    <property type="project" value="UniProtKB-EC"/>
</dbReference>
<gene>
    <name evidence="9" type="ORF">FHS03_001356</name>
</gene>
<dbReference type="EMBL" id="JACHXD010000003">
    <property type="protein sequence ID" value="MBB3118325.1"/>
    <property type="molecule type" value="Genomic_DNA"/>
</dbReference>
<reference evidence="9 10" key="1">
    <citation type="submission" date="2020-08" db="EMBL/GenBank/DDBJ databases">
        <title>Genomic Encyclopedia of Type Strains, Phase III (KMG-III): the genomes of soil and plant-associated and newly described type strains.</title>
        <authorList>
            <person name="Whitman W."/>
        </authorList>
    </citation>
    <scope>NUCLEOTIDE SEQUENCE [LARGE SCALE GENOMIC DNA]</scope>
    <source>
        <strain evidence="9 10">CECT 8897</strain>
    </source>
</reference>
<evidence type="ECO:0000256" key="2">
    <source>
        <dbReference type="ARBA" id="ARBA00012438"/>
    </source>
</evidence>
<dbReference type="Pfam" id="PF00072">
    <property type="entry name" value="Response_reg"/>
    <property type="match status" value="1"/>
</dbReference>
<dbReference type="InterPro" id="IPR005467">
    <property type="entry name" value="His_kinase_dom"/>
</dbReference>
<dbReference type="SUPFAM" id="SSF55781">
    <property type="entry name" value="GAF domain-like"/>
    <property type="match status" value="1"/>
</dbReference>
<dbReference type="PROSITE" id="PS50110">
    <property type="entry name" value="RESPONSE_REGULATORY"/>
    <property type="match status" value="1"/>
</dbReference>
<keyword evidence="4 9" id="KW-0418">Kinase</keyword>
<dbReference type="InterPro" id="IPR001789">
    <property type="entry name" value="Sig_transdc_resp-reg_receiver"/>
</dbReference>
<dbReference type="InterPro" id="IPR035965">
    <property type="entry name" value="PAS-like_dom_sf"/>
</dbReference>
<feature type="modified residue" description="4-aspartylphosphate" evidence="5">
    <location>
        <position position="61"/>
    </location>
</feature>